<evidence type="ECO:0000256" key="1">
    <source>
        <dbReference type="SAM" id="MobiDB-lite"/>
    </source>
</evidence>
<accession>A0A409VG64</accession>
<keyword evidence="2" id="KW-0472">Membrane</keyword>
<feature type="transmembrane region" description="Helical" evidence="2">
    <location>
        <begin position="51"/>
        <end position="71"/>
    </location>
</feature>
<keyword evidence="4" id="KW-1185">Reference proteome</keyword>
<evidence type="ECO:0000313" key="3">
    <source>
        <dbReference type="EMBL" id="PPQ65244.1"/>
    </source>
</evidence>
<comment type="caution">
    <text evidence="3">The sequence shown here is derived from an EMBL/GenBank/DDBJ whole genome shotgun (WGS) entry which is preliminary data.</text>
</comment>
<organism evidence="3 4">
    <name type="scientific">Gymnopilus dilepis</name>
    <dbReference type="NCBI Taxonomy" id="231916"/>
    <lineage>
        <taxon>Eukaryota</taxon>
        <taxon>Fungi</taxon>
        <taxon>Dikarya</taxon>
        <taxon>Basidiomycota</taxon>
        <taxon>Agaricomycotina</taxon>
        <taxon>Agaricomycetes</taxon>
        <taxon>Agaricomycetidae</taxon>
        <taxon>Agaricales</taxon>
        <taxon>Agaricineae</taxon>
        <taxon>Hymenogastraceae</taxon>
        <taxon>Gymnopilus</taxon>
    </lineage>
</organism>
<dbReference type="Proteomes" id="UP000284706">
    <property type="component" value="Unassembled WGS sequence"/>
</dbReference>
<dbReference type="InParanoid" id="A0A409VG64"/>
<name>A0A409VG64_9AGAR</name>
<proteinExistence type="predicted"/>
<keyword evidence="2" id="KW-0812">Transmembrane</keyword>
<dbReference type="AlphaFoldDB" id="A0A409VG64"/>
<dbReference type="OrthoDB" id="3359404at2759"/>
<dbReference type="EMBL" id="NHYE01005657">
    <property type="protein sequence ID" value="PPQ65244.1"/>
    <property type="molecule type" value="Genomic_DNA"/>
</dbReference>
<evidence type="ECO:0000256" key="2">
    <source>
        <dbReference type="SAM" id="Phobius"/>
    </source>
</evidence>
<feature type="compositionally biased region" description="Polar residues" evidence="1">
    <location>
        <begin position="98"/>
        <end position="112"/>
    </location>
</feature>
<keyword evidence="2" id="KW-1133">Transmembrane helix</keyword>
<sequence length="124" mass="14306">MASTRYLLPRQRICSTFNRFSNFHAGRRFYSANGEQAKSRHSAFYSDTLPAMIPIFLLGSAVFLGLQLMYLKLSHEKFMDESMERVKALEAEIDALQQKRTTTSQSNAGNKSSEQKDSTRRSWW</sequence>
<feature type="region of interest" description="Disordered" evidence="1">
    <location>
        <begin position="97"/>
        <end position="124"/>
    </location>
</feature>
<protein>
    <submittedName>
        <fullName evidence="3">Uncharacterized protein</fullName>
    </submittedName>
</protein>
<feature type="compositionally biased region" description="Basic and acidic residues" evidence="1">
    <location>
        <begin position="113"/>
        <end position="124"/>
    </location>
</feature>
<evidence type="ECO:0000313" key="4">
    <source>
        <dbReference type="Proteomes" id="UP000284706"/>
    </source>
</evidence>
<reference evidence="3 4" key="1">
    <citation type="journal article" date="2018" name="Evol. Lett.">
        <title>Horizontal gene cluster transfer increased hallucinogenic mushroom diversity.</title>
        <authorList>
            <person name="Reynolds H.T."/>
            <person name="Vijayakumar V."/>
            <person name="Gluck-Thaler E."/>
            <person name="Korotkin H.B."/>
            <person name="Matheny P.B."/>
            <person name="Slot J.C."/>
        </authorList>
    </citation>
    <scope>NUCLEOTIDE SEQUENCE [LARGE SCALE GENOMIC DNA]</scope>
    <source>
        <strain evidence="3 4">SRW20</strain>
    </source>
</reference>
<gene>
    <name evidence="3" type="ORF">CVT26_000221</name>
</gene>